<evidence type="ECO:0000313" key="2">
    <source>
        <dbReference type="Proteomes" id="UP000215914"/>
    </source>
</evidence>
<accession>A0A9K3NX72</accession>
<dbReference type="AlphaFoldDB" id="A0A9K3NX72"/>
<gene>
    <name evidence="1" type="ORF">HanXRQr2_Chr03g0122581</name>
</gene>
<reference evidence="1" key="2">
    <citation type="submission" date="2020-06" db="EMBL/GenBank/DDBJ databases">
        <title>Helianthus annuus Genome sequencing and assembly Release 2.</title>
        <authorList>
            <person name="Gouzy J."/>
            <person name="Langlade N."/>
            <person name="Munos S."/>
        </authorList>
    </citation>
    <scope>NUCLEOTIDE SEQUENCE</scope>
    <source>
        <tissue evidence="1">Leaves</tissue>
    </source>
</reference>
<name>A0A9K3NX72_HELAN</name>
<proteinExistence type="predicted"/>
<keyword evidence="2" id="KW-1185">Reference proteome</keyword>
<protein>
    <submittedName>
        <fullName evidence="1">Uncharacterized protein</fullName>
    </submittedName>
</protein>
<organism evidence="1 2">
    <name type="scientific">Helianthus annuus</name>
    <name type="common">Common sunflower</name>
    <dbReference type="NCBI Taxonomy" id="4232"/>
    <lineage>
        <taxon>Eukaryota</taxon>
        <taxon>Viridiplantae</taxon>
        <taxon>Streptophyta</taxon>
        <taxon>Embryophyta</taxon>
        <taxon>Tracheophyta</taxon>
        <taxon>Spermatophyta</taxon>
        <taxon>Magnoliopsida</taxon>
        <taxon>eudicotyledons</taxon>
        <taxon>Gunneridae</taxon>
        <taxon>Pentapetalae</taxon>
        <taxon>asterids</taxon>
        <taxon>campanulids</taxon>
        <taxon>Asterales</taxon>
        <taxon>Asteraceae</taxon>
        <taxon>Asteroideae</taxon>
        <taxon>Heliantheae alliance</taxon>
        <taxon>Heliantheae</taxon>
        <taxon>Helianthus</taxon>
    </lineage>
</organism>
<reference evidence="1" key="1">
    <citation type="journal article" date="2017" name="Nature">
        <title>The sunflower genome provides insights into oil metabolism, flowering and Asterid evolution.</title>
        <authorList>
            <person name="Badouin H."/>
            <person name="Gouzy J."/>
            <person name="Grassa C.J."/>
            <person name="Murat F."/>
            <person name="Staton S.E."/>
            <person name="Cottret L."/>
            <person name="Lelandais-Briere C."/>
            <person name="Owens G.L."/>
            <person name="Carrere S."/>
            <person name="Mayjonade B."/>
            <person name="Legrand L."/>
            <person name="Gill N."/>
            <person name="Kane N.C."/>
            <person name="Bowers J.E."/>
            <person name="Hubner S."/>
            <person name="Bellec A."/>
            <person name="Berard A."/>
            <person name="Berges H."/>
            <person name="Blanchet N."/>
            <person name="Boniface M.C."/>
            <person name="Brunel D."/>
            <person name="Catrice O."/>
            <person name="Chaidir N."/>
            <person name="Claudel C."/>
            <person name="Donnadieu C."/>
            <person name="Faraut T."/>
            <person name="Fievet G."/>
            <person name="Helmstetter N."/>
            <person name="King M."/>
            <person name="Knapp S.J."/>
            <person name="Lai Z."/>
            <person name="Le Paslier M.C."/>
            <person name="Lippi Y."/>
            <person name="Lorenzon L."/>
            <person name="Mandel J.R."/>
            <person name="Marage G."/>
            <person name="Marchand G."/>
            <person name="Marquand E."/>
            <person name="Bret-Mestries E."/>
            <person name="Morien E."/>
            <person name="Nambeesan S."/>
            <person name="Nguyen T."/>
            <person name="Pegot-Espagnet P."/>
            <person name="Pouilly N."/>
            <person name="Raftis F."/>
            <person name="Sallet E."/>
            <person name="Schiex T."/>
            <person name="Thomas J."/>
            <person name="Vandecasteele C."/>
            <person name="Vares D."/>
            <person name="Vear F."/>
            <person name="Vautrin S."/>
            <person name="Crespi M."/>
            <person name="Mangin B."/>
            <person name="Burke J.M."/>
            <person name="Salse J."/>
            <person name="Munos S."/>
            <person name="Vincourt P."/>
            <person name="Rieseberg L.H."/>
            <person name="Langlade N.B."/>
        </authorList>
    </citation>
    <scope>NUCLEOTIDE SEQUENCE</scope>
    <source>
        <tissue evidence="1">Leaves</tissue>
    </source>
</reference>
<evidence type="ECO:0000313" key="1">
    <source>
        <dbReference type="EMBL" id="KAF5815390.1"/>
    </source>
</evidence>
<dbReference type="EMBL" id="MNCJ02000318">
    <property type="protein sequence ID" value="KAF5815390.1"/>
    <property type="molecule type" value="Genomic_DNA"/>
</dbReference>
<dbReference type="Gramene" id="mRNA:HanXRQr2_Chr03g0122581">
    <property type="protein sequence ID" value="mRNA:HanXRQr2_Chr03g0122581"/>
    <property type="gene ID" value="HanXRQr2_Chr03g0122581"/>
</dbReference>
<sequence length="110" mass="12337">MVDLNSQPPRSVAGGTTAFNEDLEASLTGSPLNVVPHNILPDFEFNEDEDALVESRVVEDPKPISTKFPEGKKTHRQCCGLFSSKRVKLVLTISFFYSSPIFYEISFYTF</sequence>
<dbReference type="Proteomes" id="UP000215914">
    <property type="component" value="Unassembled WGS sequence"/>
</dbReference>
<comment type="caution">
    <text evidence="1">The sequence shown here is derived from an EMBL/GenBank/DDBJ whole genome shotgun (WGS) entry which is preliminary data.</text>
</comment>